<dbReference type="EMBL" id="BQNB010020326">
    <property type="protein sequence ID" value="GJT94764.1"/>
    <property type="molecule type" value="Genomic_DNA"/>
</dbReference>
<evidence type="ECO:0000313" key="1">
    <source>
        <dbReference type="EMBL" id="GJT94764.1"/>
    </source>
</evidence>
<proteinExistence type="predicted"/>
<protein>
    <recommendedName>
        <fullName evidence="3">BED-type domain-containing protein</fullName>
    </recommendedName>
</protein>
<accession>A0ABQ5I3Q3</accession>
<comment type="caution">
    <text evidence="1">The sequence shown here is derived from an EMBL/GenBank/DDBJ whole genome shotgun (WGS) entry which is preliminary data.</text>
</comment>
<dbReference type="SMART" id="SM00614">
    <property type="entry name" value="ZnF_BED"/>
    <property type="match status" value="1"/>
</dbReference>
<evidence type="ECO:0000313" key="2">
    <source>
        <dbReference type="Proteomes" id="UP001151760"/>
    </source>
</evidence>
<reference evidence="1" key="2">
    <citation type="submission" date="2022-01" db="EMBL/GenBank/DDBJ databases">
        <authorList>
            <person name="Yamashiro T."/>
            <person name="Shiraishi A."/>
            <person name="Satake H."/>
            <person name="Nakayama K."/>
        </authorList>
    </citation>
    <scope>NUCLEOTIDE SEQUENCE</scope>
</reference>
<reference evidence="1" key="1">
    <citation type="journal article" date="2022" name="Int. J. Mol. Sci.">
        <title>Draft Genome of Tanacetum Coccineum: Genomic Comparison of Closely Related Tanacetum-Family Plants.</title>
        <authorList>
            <person name="Yamashiro T."/>
            <person name="Shiraishi A."/>
            <person name="Nakayama K."/>
            <person name="Satake H."/>
        </authorList>
    </citation>
    <scope>NUCLEOTIDE SEQUENCE</scope>
</reference>
<sequence>MATQASSTTIGVGSSSASTVVEILPCTRKAVVWQNFNLVKMSDNTTKAQCKLCFHLLSAASNSTLRAHINMKYCDALKTVPEAGQLSMGRDGGIFVYNPDLVREQFAGLVIQEALSFNHFDNPRMTMMFQNHLQPKYNHDHLDATERIQHTSNLEHTLDFEEAIYDEEVQAGEAISISDEEIAQDEAASEARPLGVYDLGVATPRALVYAGVMTSGDVRSWYMISGDAKSWDFE</sequence>
<organism evidence="1 2">
    <name type="scientific">Tanacetum coccineum</name>
    <dbReference type="NCBI Taxonomy" id="301880"/>
    <lineage>
        <taxon>Eukaryota</taxon>
        <taxon>Viridiplantae</taxon>
        <taxon>Streptophyta</taxon>
        <taxon>Embryophyta</taxon>
        <taxon>Tracheophyta</taxon>
        <taxon>Spermatophyta</taxon>
        <taxon>Magnoliopsida</taxon>
        <taxon>eudicotyledons</taxon>
        <taxon>Gunneridae</taxon>
        <taxon>Pentapetalae</taxon>
        <taxon>asterids</taxon>
        <taxon>campanulids</taxon>
        <taxon>Asterales</taxon>
        <taxon>Asteraceae</taxon>
        <taxon>Asteroideae</taxon>
        <taxon>Anthemideae</taxon>
        <taxon>Anthemidinae</taxon>
        <taxon>Tanacetum</taxon>
    </lineage>
</organism>
<evidence type="ECO:0008006" key="3">
    <source>
        <dbReference type="Google" id="ProtNLM"/>
    </source>
</evidence>
<keyword evidence="2" id="KW-1185">Reference proteome</keyword>
<dbReference type="Proteomes" id="UP001151760">
    <property type="component" value="Unassembled WGS sequence"/>
</dbReference>
<gene>
    <name evidence="1" type="ORF">Tco_1090282</name>
</gene>
<name>A0ABQ5I3Q3_9ASTR</name>